<comment type="subcellular location">
    <subcellularLocation>
        <location evidence="1">Membrane</location>
        <topology evidence="1">Multi-pass membrane protein</topology>
    </subcellularLocation>
</comment>
<evidence type="ECO:0000256" key="8">
    <source>
        <dbReference type="ARBA" id="ARBA00023032"/>
    </source>
</evidence>
<dbReference type="GO" id="GO:0005886">
    <property type="term" value="C:plasma membrane"/>
    <property type="evidence" value="ECO:0007669"/>
    <property type="project" value="TreeGrafter"/>
</dbReference>
<dbReference type="STRING" id="1307761.L21SP2_2699"/>
<proteinExistence type="predicted"/>
<evidence type="ECO:0000313" key="12">
    <source>
        <dbReference type="Proteomes" id="UP000018680"/>
    </source>
</evidence>
<feature type="transmembrane region" description="Helical" evidence="10">
    <location>
        <begin position="61"/>
        <end position="86"/>
    </location>
</feature>
<dbReference type="EMBL" id="CP006939">
    <property type="protein sequence ID" value="AHC16051.1"/>
    <property type="molecule type" value="Genomic_DNA"/>
</dbReference>
<evidence type="ECO:0000256" key="2">
    <source>
        <dbReference type="ARBA" id="ARBA00022448"/>
    </source>
</evidence>
<keyword evidence="2" id="KW-0813">Transport</keyword>
<keyword evidence="5" id="KW-0028">Amino-acid biosynthesis</keyword>
<name>V5WLU7_9SPIO</name>
<feature type="transmembrane region" description="Helical" evidence="10">
    <location>
        <begin position="147"/>
        <end position="168"/>
    </location>
</feature>
<keyword evidence="4" id="KW-0997">Cell inner membrane</keyword>
<evidence type="ECO:0000256" key="4">
    <source>
        <dbReference type="ARBA" id="ARBA00022519"/>
    </source>
</evidence>
<sequence>MQRHSLWKILLIPALIQIVLLILSIWLAIRFGDDLRDLIWAAPAAEGSALLSVLRSALGGLFTFALISIGLILFLILGPVVAGPFLDVVSEKTEERVSGESAAPEGLGNQLKVAVFSIGDALLLLGITMAGNVLLLTLHLIPGLGSILQVILSYAFTWVMLSLEYTGLSGNRRMVGIRDRYRVLRKHPMLMLGFGFAVYLMMFIPFLNIFLLGLAASGSSLMYLEYFPDRTVRE</sequence>
<dbReference type="GO" id="GO:0009675">
    <property type="term" value="F:high-affinity sulfate:proton symporter activity"/>
    <property type="evidence" value="ECO:0007669"/>
    <property type="project" value="TreeGrafter"/>
</dbReference>
<dbReference type="Proteomes" id="UP000018680">
    <property type="component" value="Chromosome"/>
</dbReference>
<keyword evidence="8" id="KW-0764">Sulfate transport</keyword>
<evidence type="ECO:0000313" key="11">
    <source>
        <dbReference type="EMBL" id="AHC16051.1"/>
    </source>
</evidence>
<dbReference type="HOGENOM" id="CLU_1184378_0_0_12"/>
<evidence type="ECO:0000256" key="6">
    <source>
        <dbReference type="ARBA" id="ARBA00022692"/>
    </source>
</evidence>
<keyword evidence="6 10" id="KW-0812">Transmembrane</keyword>
<evidence type="ECO:0000256" key="1">
    <source>
        <dbReference type="ARBA" id="ARBA00004141"/>
    </source>
</evidence>
<dbReference type="AlphaFoldDB" id="V5WLU7"/>
<evidence type="ECO:0000256" key="10">
    <source>
        <dbReference type="SAM" id="Phobius"/>
    </source>
</evidence>
<keyword evidence="12" id="KW-1185">Reference proteome</keyword>
<dbReference type="KEGG" id="slr:L21SP2_2699"/>
<dbReference type="PANTHER" id="PTHR37468:SF1">
    <property type="entry name" value="SULFATE TRANSPORTER CYSZ"/>
    <property type="match status" value="1"/>
</dbReference>
<evidence type="ECO:0000256" key="7">
    <source>
        <dbReference type="ARBA" id="ARBA00022989"/>
    </source>
</evidence>
<dbReference type="InterPro" id="IPR050480">
    <property type="entry name" value="CysZ-like"/>
</dbReference>
<keyword evidence="9 10" id="KW-0472">Membrane</keyword>
<dbReference type="GO" id="GO:0019344">
    <property type="term" value="P:cysteine biosynthetic process"/>
    <property type="evidence" value="ECO:0007669"/>
    <property type="project" value="TreeGrafter"/>
</dbReference>
<accession>V5WLU7</accession>
<keyword evidence="3" id="KW-1003">Cell membrane</keyword>
<evidence type="ECO:0000256" key="5">
    <source>
        <dbReference type="ARBA" id="ARBA00022605"/>
    </source>
</evidence>
<keyword evidence="7 10" id="KW-1133">Transmembrane helix</keyword>
<dbReference type="PANTHER" id="PTHR37468">
    <property type="entry name" value="SULFATE TRANSPORTER CYSZ"/>
    <property type="match status" value="1"/>
</dbReference>
<dbReference type="Pfam" id="PF07264">
    <property type="entry name" value="EI24"/>
    <property type="match status" value="1"/>
</dbReference>
<organism evidence="11 12">
    <name type="scientific">Salinispira pacifica</name>
    <dbReference type="NCBI Taxonomy" id="1307761"/>
    <lineage>
        <taxon>Bacteria</taxon>
        <taxon>Pseudomonadati</taxon>
        <taxon>Spirochaetota</taxon>
        <taxon>Spirochaetia</taxon>
        <taxon>Spirochaetales</taxon>
        <taxon>Spirochaetaceae</taxon>
        <taxon>Salinispira</taxon>
    </lineage>
</organism>
<evidence type="ECO:0000256" key="3">
    <source>
        <dbReference type="ARBA" id="ARBA00022475"/>
    </source>
</evidence>
<dbReference type="eggNOG" id="COG2981">
    <property type="taxonomic scope" value="Bacteria"/>
</dbReference>
<dbReference type="InterPro" id="IPR059112">
    <property type="entry name" value="CysZ/EI24"/>
</dbReference>
<feature type="transmembrane region" description="Helical" evidence="10">
    <location>
        <begin position="189"/>
        <end position="216"/>
    </location>
</feature>
<feature type="transmembrane region" description="Helical" evidence="10">
    <location>
        <begin position="9"/>
        <end position="29"/>
    </location>
</feature>
<feature type="transmembrane region" description="Helical" evidence="10">
    <location>
        <begin position="121"/>
        <end position="141"/>
    </location>
</feature>
<dbReference type="GO" id="GO:0000103">
    <property type="term" value="P:sulfate assimilation"/>
    <property type="evidence" value="ECO:0007669"/>
    <property type="project" value="TreeGrafter"/>
</dbReference>
<protein>
    <submittedName>
        <fullName evidence="11">Sulfate transport system protein cysZ</fullName>
    </submittedName>
</protein>
<gene>
    <name evidence="11" type="ORF">L21SP2_2699</name>
</gene>
<evidence type="ECO:0000256" key="9">
    <source>
        <dbReference type="ARBA" id="ARBA00023136"/>
    </source>
</evidence>
<reference evidence="11 12" key="1">
    <citation type="journal article" date="2015" name="Stand. Genomic Sci.">
        <title>Complete genome sequence and description of Salinispira pacifica gen. nov., sp. nov., a novel spirochaete isolated form a hypersaline microbial mat.</title>
        <authorList>
            <person name="Ben Hania W."/>
            <person name="Joseph M."/>
            <person name="Schumann P."/>
            <person name="Bunk B."/>
            <person name="Fiebig A."/>
            <person name="Sproer C."/>
            <person name="Klenk H.P."/>
            <person name="Fardeau M.L."/>
            <person name="Spring S."/>
        </authorList>
    </citation>
    <scope>NUCLEOTIDE SEQUENCE [LARGE SCALE GENOMIC DNA]</scope>
    <source>
        <strain evidence="11 12">L21-RPul-D2</strain>
    </source>
</reference>